<organism evidence="2 3">
    <name type="scientific">Hypsibius exemplaris</name>
    <name type="common">Freshwater tardigrade</name>
    <dbReference type="NCBI Taxonomy" id="2072580"/>
    <lineage>
        <taxon>Eukaryota</taxon>
        <taxon>Metazoa</taxon>
        <taxon>Ecdysozoa</taxon>
        <taxon>Tardigrada</taxon>
        <taxon>Eutardigrada</taxon>
        <taxon>Parachela</taxon>
        <taxon>Hypsibioidea</taxon>
        <taxon>Hypsibiidae</taxon>
        <taxon>Hypsibius</taxon>
    </lineage>
</organism>
<feature type="compositionally biased region" description="Polar residues" evidence="1">
    <location>
        <begin position="96"/>
        <end position="111"/>
    </location>
</feature>
<gene>
    <name evidence="2" type="ORF">BV898_00521</name>
</gene>
<evidence type="ECO:0000256" key="1">
    <source>
        <dbReference type="SAM" id="MobiDB-lite"/>
    </source>
</evidence>
<dbReference type="AlphaFoldDB" id="A0A1W0XDM5"/>
<feature type="region of interest" description="Disordered" evidence="1">
    <location>
        <begin position="95"/>
        <end position="115"/>
    </location>
</feature>
<evidence type="ECO:0000313" key="2">
    <source>
        <dbReference type="EMBL" id="OQV25585.1"/>
    </source>
</evidence>
<evidence type="ECO:0000313" key="3">
    <source>
        <dbReference type="Proteomes" id="UP000192578"/>
    </source>
</evidence>
<comment type="caution">
    <text evidence="2">The sequence shown here is derived from an EMBL/GenBank/DDBJ whole genome shotgun (WGS) entry which is preliminary data.</text>
</comment>
<reference evidence="3" key="1">
    <citation type="submission" date="2017-01" db="EMBL/GenBank/DDBJ databases">
        <title>Comparative genomics of anhydrobiosis in the tardigrade Hypsibius dujardini.</title>
        <authorList>
            <person name="Yoshida Y."/>
            <person name="Koutsovoulos G."/>
            <person name="Laetsch D."/>
            <person name="Stevens L."/>
            <person name="Kumar S."/>
            <person name="Horikawa D."/>
            <person name="Ishino K."/>
            <person name="Komine S."/>
            <person name="Tomita M."/>
            <person name="Blaxter M."/>
            <person name="Arakawa K."/>
        </authorList>
    </citation>
    <scope>NUCLEOTIDE SEQUENCE [LARGE SCALE GENOMIC DNA]</scope>
    <source>
        <strain evidence="3">Z151</strain>
    </source>
</reference>
<accession>A0A1W0XDM5</accession>
<proteinExistence type="predicted"/>
<dbReference type="Proteomes" id="UP000192578">
    <property type="component" value="Unassembled WGS sequence"/>
</dbReference>
<name>A0A1W0XDM5_HYPEX</name>
<keyword evidence="3" id="KW-1185">Reference proteome</keyword>
<sequence>MVPSSWNHGSVTLELQFRHIETQFRHLGTVVPSSWNHGSVFLEPWFRLLGTMVPSPWNRSSVILELWFRHPGTPCQQYLLKNRALEPRVYHRKAANSASTGPLQNRSSKTPQPRFYPYRTNTNVRQFEIESVFDALYYHFMFSLCTCIWSLDTPRSSHWRRRMEGLLEQNNLTVLAAPTTDVISRPEDQLTHQH</sequence>
<protein>
    <submittedName>
        <fullName evidence="2">Uncharacterized protein</fullName>
    </submittedName>
</protein>
<dbReference type="EMBL" id="MTYJ01000002">
    <property type="protein sequence ID" value="OQV25585.1"/>
    <property type="molecule type" value="Genomic_DNA"/>
</dbReference>